<reference evidence="1 2" key="1">
    <citation type="submission" date="2018-10" db="EMBL/GenBank/DDBJ databases">
        <title>Bradyrhizobium sp. nov., isolated from effective nodules of peanut in China.</title>
        <authorList>
            <person name="Li Y."/>
        </authorList>
    </citation>
    <scope>NUCLEOTIDE SEQUENCE [LARGE SCALE GENOMIC DNA]</scope>
    <source>
        <strain evidence="1 2">CCBAU 51781</strain>
    </source>
</reference>
<accession>A0ABY0D9D2</accession>
<protein>
    <recommendedName>
        <fullName evidence="3">Transposase DDE domain-containing protein</fullName>
    </recommendedName>
</protein>
<evidence type="ECO:0008006" key="3">
    <source>
        <dbReference type="Google" id="ProtNLM"/>
    </source>
</evidence>
<comment type="caution">
    <text evidence="1">The sequence shown here is derived from an EMBL/GenBank/DDBJ whole genome shotgun (WGS) entry which is preliminary data.</text>
</comment>
<gene>
    <name evidence="1" type="ORF">EAS62_37150</name>
</gene>
<name>A0ABY0D9D2_9BRAD</name>
<keyword evidence="2" id="KW-1185">Reference proteome</keyword>
<dbReference type="EMBL" id="RDRA01000034">
    <property type="protein sequence ID" value="RXG86637.1"/>
    <property type="molecule type" value="Genomic_DNA"/>
</dbReference>
<evidence type="ECO:0000313" key="1">
    <source>
        <dbReference type="EMBL" id="RXG86637.1"/>
    </source>
</evidence>
<organism evidence="1 2">
    <name type="scientific">Bradyrhizobium zhanjiangense</name>
    <dbReference type="NCBI Taxonomy" id="1325107"/>
    <lineage>
        <taxon>Bacteria</taxon>
        <taxon>Pseudomonadati</taxon>
        <taxon>Pseudomonadota</taxon>
        <taxon>Alphaproteobacteria</taxon>
        <taxon>Hyphomicrobiales</taxon>
        <taxon>Nitrobacteraceae</taxon>
        <taxon>Bradyrhizobium</taxon>
    </lineage>
</organism>
<sequence length="67" mass="7260">MLGAAKAENINVAVTAKFAAWAKGGFLQLSNRKLAVRLRRCSIMHLLKLSHSLQNVAANATKQRVAT</sequence>
<evidence type="ECO:0000313" key="2">
    <source>
        <dbReference type="Proteomes" id="UP000289946"/>
    </source>
</evidence>
<proteinExistence type="predicted"/>
<dbReference type="Proteomes" id="UP000289946">
    <property type="component" value="Unassembled WGS sequence"/>
</dbReference>